<feature type="transmembrane region" description="Helical" evidence="1">
    <location>
        <begin position="12"/>
        <end position="34"/>
    </location>
</feature>
<evidence type="ECO:0000313" key="3">
    <source>
        <dbReference type="EMBL" id="SAL82047.1"/>
    </source>
</evidence>
<protein>
    <recommendedName>
        <fullName evidence="2">Novel STAND NTPase 1 domain-containing protein</fullName>
    </recommendedName>
</protein>
<proteinExistence type="predicted"/>
<sequence length="1161" mass="127946">MDLKRLTEWLKTGEGIVQTIVAFVGVPASIWAVLTKTLHPVAADLHLRPWMETGIAGIFVIGLLLIIWRGFRRFAKASRLEQPDAFILRPTGPETLIGRTEDLKKLIAAVNQNRLVLLDGESGCGKSALINAGLVPTLNQKLGLLPVEIRDWGDDWVRGPLAALLDALFQALLPSDRESMNWKAASDLAADAPHLAAELNTRLKSVLSVLGRRPLLIADQFDDYQARHREHFLDENGNWLSPSALAKKNRFWELVSIGLRESRIHVLVVARADTASGLTCIRFLDESAVARTLARVDSEYLRPLLQNIAPDTVTPSTVSNSEGGWQDLRERLELDLKAEGAVLMQQVRTVLLGLRQLPLLTPRHYRVAGGLRGVEALFISRAISRAGDTAGGGAAGREVARAMLAALILPGGPNQPPKAKRASFTELVEIAENETRAKSVLDSLQRGEVVRPAETVSSGSAWQLDHDYLARAVLAEARQTDRWSVALREGRAQYDHAAGDWKRKWAALLPMGTLARISWERARGRLKFGDAASYARASALKPSILVVCLALVGAEIHAWNSERLITAEANRIVDRFGGSGERDAVLTVWGAPDRLRQRVYQLITEDNGKFERAARSRWPLAQVGLEPDRAREVAADLLAALQNSNEYWADLLLRNYYDVSMRIDDARGIDTAAGALRTILEKRLSTPDKFNDTVTDVASYYAKMVLRSKNSTELYKAAIDMRVRIVDDGPRISDEFFESYIAILARIKDPAWKISELAALRAAVLREPRSDNMDFGAPIVAYAAVAAQINDASSLKAAAAFLRTNAERASYTAPYIDFLRRSYSYIASRLPESDRKSEAEALLAELRTSPEIKRHEVLTTLYATLASQLSDTENLAGTASNLRIFASPWLSIPSERFCARAYVDVMTRLSGQAGLRKALDYLLEEMGRLPLVDRGWGEVIFAEAAVLLRDPVEMKEALPMLRTRLQNLSRYDEVDEVLGAYSLVIASLPNAADLNAEAAALKALLWARDENFWLARPYADVVVRLNDQKEMGATASDLHLQIMRAKSSQSANSLANAFGIIAQAMIARYGAQHQKSASLALQALILAGHPFLTEPAPLLAVLKPVAGIDFGDDVEAAERWATAKYGIPPEQFRPDLQDVKTVNRISRSATNELRLVGLATN</sequence>
<keyword evidence="1" id="KW-0472">Membrane</keyword>
<dbReference type="OrthoDB" id="135039at2"/>
<evidence type="ECO:0000256" key="1">
    <source>
        <dbReference type="SAM" id="Phobius"/>
    </source>
</evidence>
<dbReference type="InterPro" id="IPR049052">
    <property type="entry name" value="nSTAND1"/>
</dbReference>
<evidence type="ECO:0000313" key="4">
    <source>
        <dbReference type="Proteomes" id="UP000054770"/>
    </source>
</evidence>
<dbReference type="RefSeq" id="WP_087648317.1">
    <property type="nucleotide sequence ID" value="NZ_FCON02000113.1"/>
</dbReference>
<comment type="caution">
    <text evidence="3">The sequence shown here is derived from an EMBL/GenBank/DDBJ whole genome shotgun (WGS) entry which is preliminary data.</text>
</comment>
<keyword evidence="4" id="KW-1185">Reference proteome</keyword>
<reference evidence="3" key="1">
    <citation type="submission" date="2016-01" db="EMBL/GenBank/DDBJ databases">
        <authorList>
            <person name="Peeters C."/>
        </authorList>
    </citation>
    <scope>NUCLEOTIDE SEQUENCE [LARGE SCALE GENOMIC DNA]</scope>
    <source>
        <strain evidence="3">LMG 22940</strain>
    </source>
</reference>
<dbReference type="SUPFAM" id="SSF52540">
    <property type="entry name" value="P-loop containing nucleoside triphosphate hydrolases"/>
    <property type="match status" value="1"/>
</dbReference>
<evidence type="ECO:0000259" key="2">
    <source>
        <dbReference type="Pfam" id="PF20703"/>
    </source>
</evidence>
<dbReference type="Proteomes" id="UP000054770">
    <property type="component" value="Unassembled WGS sequence"/>
</dbReference>
<feature type="transmembrane region" description="Helical" evidence="1">
    <location>
        <begin position="54"/>
        <end position="71"/>
    </location>
</feature>
<accession>A0A158KLP4</accession>
<dbReference type="Pfam" id="PF20703">
    <property type="entry name" value="nSTAND1"/>
    <property type="match status" value="1"/>
</dbReference>
<name>A0A158KLP4_9BURK</name>
<keyword evidence="1" id="KW-0812">Transmembrane</keyword>
<organism evidence="3 4">
    <name type="scientific">Caballeronia choica</name>
    <dbReference type="NCBI Taxonomy" id="326476"/>
    <lineage>
        <taxon>Bacteria</taxon>
        <taxon>Pseudomonadati</taxon>
        <taxon>Pseudomonadota</taxon>
        <taxon>Betaproteobacteria</taxon>
        <taxon>Burkholderiales</taxon>
        <taxon>Burkholderiaceae</taxon>
        <taxon>Caballeronia</taxon>
    </lineage>
</organism>
<dbReference type="InterPro" id="IPR027417">
    <property type="entry name" value="P-loop_NTPase"/>
</dbReference>
<gene>
    <name evidence="3" type="ORF">AWB68_06364</name>
</gene>
<dbReference type="AlphaFoldDB" id="A0A158KLP4"/>
<dbReference type="EMBL" id="FCON02000113">
    <property type="protein sequence ID" value="SAL82047.1"/>
    <property type="molecule type" value="Genomic_DNA"/>
</dbReference>
<keyword evidence="1" id="KW-1133">Transmembrane helix</keyword>
<feature type="domain" description="Novel STAND NTPase 1" evidence="2">
    <location>
        <begin position="97"/>
        <end position="501"/>
    </location>
</feature>